<dbReference type="SFLD" id="SFLDG01135">
    <property type="entry name" value="C1.5.6:_HAD__Beta-PGM__Phospha"/>
    <property type="match status" value="1"/>
</dbReference>
<evidence type="ECO:0000256" key="7">
    <source>
        <dbReference type="ARBA" id="ARBA00044926"/>
    </source>
</evidence>
<evidence type="ECO:0000256" key="8">
    <source>
        <dbReference type="ARBA" id="ARBA00044968"/>
    </source>
</evidence>
<feature type="active site" description="Nucleophile" evidence="10">
    <location>
        <position position="13"/>
    </location>
</feature>
<keyword evidence="2" id="KW-0597">Phosphoprotein</keyword>
<comment type="similarity">
    <text evidence="1">Belongs to the HAD-like hydrolase superfamily. CbbY/CbbZ/Gph/YieH family.</text>
</comment>
<feature type="binding site" evidence="11">
    <location>
        <position position="82"/>
    </location>
    <ligand>
        <name>substrate</name>
    </ligand>
</feature>
<feature type="binding site" evidence="11">
    <location>
        <position position="151"/>
    </location>
    <ligand>
        <name>substrate</name>
    </ligand>
</feature>
<dbReference type="InterPro" id="IPR006439">
    <property type="entry name" value="HAD-SF_hydro_IA"/>
</dbReference>
<dbReference type="PRINTS" id="PR00413">
    <property type="entry name" value="HADHALOGNASE"/>
</dbReference>
<evidence type="ECO:0000256" key="6">
    <source>
        <dbReference type="ARBA" id="ARBA00023277"/>
    </source>
</evidence>
<dbReference type="NCBIfam" id="TIGR01990">
    <property type="entry name" value="bPGM"/>
    <property type="match status" value="1"/>
</dbReference>
<evidence type="ECO:0000256" key="3">
    <source>
        <dbReference type="ARBA" id="ARBA00022723"/>
    </source>
</evidence>
<feature type="site" description="Important for catalytic activity and assists the phosphoryl transfer reaction to Asp8 by balancing charge and orienting the reacting groups" evidence="13">
    <location>
        <position position="151"/>
    </location>
</feature>
<gene>
    <name evidence="14" type="ORF">C5L30_001470</name>
</gene>
<protein>
    <recommendedName>
        <fullName evidence="9">Beta-phosphoglucomutase</fullName>
        <ecNumber evidence="8">5.4.2.6</ecNumber>
    </recommendedName>
</protein>
<feature type="binding site" evidence="11">
    <location>
        <position position="56"/>
    </location>
    <ligand>
        <name>substrate</name>
    </ligand>
</feature>
<dbReference type="GO" id="GO:0000287">
    <property type="term" value="F:magnesium ion binding"/>
    <property type="evidence" value="ECO:0007669"/>
    <property type="project" value="InterPro"/>
</dbReference>
<keyword evidence="4 12" id="KW-0460">Magnesium</keyword>
<dbReference type="OrthoDB" id="9797743at2"/>
<feature type="binding site" evidence="11">
    <location>
        <begin position="48"/>
        <end position="53"/>
    </location>
    <ligand>
        <name>substrate</name>
    </ligand>
</feature>
<dbReference type="NCBIfam" id="TIGR01509">
    <property type="entry name" value="HAD-SF-IA-v3"/>
    <property type="match status" value="1"/>
</dbReference>
<dbReference type="STRING" id="1612.ABB44_09235"/>
<keyword evidence="3 12" id="KW-0479">Metal-binding</keyword>
<feature type="active site" description="Proton donor/acceptor" evidence="10">
    <location>
        <position position="15"/>
    </location>
</feature>
<dbReference type="InterPro" id="IPR036412">
    <property type="entry name" value="HAD-like_sf"/>
</dbReference>
<keyword evidence="15" id="KW-1185">Reference proteome</keyword>
<evidence type="ECO:0000313" key="14">
    <source>
        <dbReference type="EMBL" id="TDG70679.1"/>
    </source>
</evidence>
<dbReference type="SFLD" id="SFLDF00046">
    <property type="entry name" value="beta-phosphoglucomutase"/>
    <property type="match status" value="1"/>
</dbReference>
<dbReference type="Proteomes" id="UP000295257">
    <property type="component" value="Unassembled WGS sequence"/>
</dbReference>
<name>A0A4R5NC53_9LACO</name>
<feature type="binding site" evidence="11">
    <location>
        <begin position="120"/>
        <end position="124"/>
    </location>
    <ligand>
        <name>substrate</name>
    </ligand>
</feature>
<feature type="binding site" evidence="11">
    <location>
        <position position="29"/>
    </location>
    <ligand>
        <name>substrate</name>
    </ligand>
</feature>
<dbReference type="SFLD" id="SFLDS00003">
    <property type="entry name" value="Haloacid_Dehalogenase"/>
    <property type="match status" value="1"/>
</dbReference>
<feature type="binding site" evidence="12">
    <location>
        <position position="175"/>
    </location>
    <ligand>
        <name>Mg(2+)</name>
        <dbReference type="ChEBI" id="CHEBI:18420"/>
    </ligand>
</feature>
<sequence>MVKFEQIKGFIFDLDGVIANTSLYHGQAWHQLADELGVTWTEDLANQLKGVARMDSLNLILKAGGKENDYTEAEKEKLAAKKNENYLGLLDSLSQDDILPGMKEFIEDLSAHHYLVSLASSSKNSPIVLKKLDLAKYFDGKVDPATLTHGKPDPEIYVRGAEVLNLKPEECIGLEDAIAGVKSINGAHETSLGIGDPKILNEADLNFNDTSEVTLENIKKAMD</sequence>
<comment type="caution">
    <text evidence="14">The sequence shown here is derived from an EMBL/GenBank/DDBJ whole genome shotgun (WGS) entry which is preliminary data.</text>
</comment>
<evidence type="ECO:0000256" key="12">
    <source>
        <dbReference type="PIRSR" id="PIRSR610972-3"/>
    </source>
</evidence>
<dbReference type="RefSeq" id="WP_010019563.1">
    <property type="nucleotide sequence ID" value="NZ_BHYW01000043.1"/>
</dbReference>
<dbReference type="InterPro" id="IPR023198">
    <property type="entry name" value="PGP-like_dom2"/>
</dbReference>
<evidence type="ECO:0000313" key="15">
    <source>
        <dbReference type="Proteomes" id="UP000295257"/>
    </source>
</evidence>
<dbReference type="PANTHER" id="PTHR46193:SF18">
    <property type="entry name" value="HEXITOL PHOSPHATASE B"/>
    <property type="match status" value="1"/>
</dbReference>
<dbReference type="CDD" id="cd02598">
    <property type="entry name" value="HAD_BPGM"/>
    <property type="match status" value="1"/>
</dbReference>
<keyword evidence="6" id="KW-0119">Carbohydrate metabolism</keyword>
<dbReference type="Gene3D" id="1.10.150.240">
    <property type="entry name" value="Putative phosphatase, domain 2"/>
    <property type="match status" value="1"/>
</dbReference>
<feature type="binding site" evidence="12">
    <location>
        <position position="13"/>
    </location>
    <ligand>
        <name>Mg(2+)</name>
        <dbReference type="ChEBI" id="CHEBI:18420"/>
    </ligand>
</feature>
<feature type="site" description="Important for catalytic activity and assists the phosphoryl transfer reaction to Asp8 by balancing charge and orienting the reacting groups" evidence="13">
    <location>
        <position position="120"/>
    </location>
</feature>
<dbReference type="SFLD" id="SFLDG01129">
    <property type="entry name" value="C1.5:_HAD__Beta-PGM__Phosphata"/>
    <property type="match status" value="1"/>
</dbReference>
<evidence type="ECO:0000256" key="1">
    <source>
        <dbReference type="ARBA" id="ARBA00006171"/>
    </source>
</evidence>
<evidence type="ECO:0000256" key="9">
    <source>
        <dbReference type="ARBA" id="ARBA00044991"/>
    </source>
</evidence>
<dbReference type="InterPro" id="IPR051600">
    <property type="entry name" value="Beta-PGM-like"/>
</dbReference>
<keyword evidence="5" id="KW-0413">Isomerase</keyword>
<dbReference type="InterPro" id="IPR010976">
    <property type="entry name" value="B-phosphoglucomutase_hydrolase"/>
</dbReference>
<feature type="binding site" evidence="12">
    <location>
        <position position="176"/>
    </location>
    <ligand>
        <name>Mg(2+)</name>
        <dbReference type="ChEBI" id="CHEBI:18420"/>
    </ligand>
</feature>
<proteinExistence type="inferred from homology"/>
<reference evidence="14 15" key="1">
    <citation type="journal article" date="2019" name="Appl. Microbiol. Biotechnol.">
        <title>Uncovering carbohydrate metabolism through a genotype-phenotype association study of 56 lactic acid bacteria genomes.</title>
        <authorList>
            <person name="Buron-Moles G."/>
            <person name="Chailyan A."/>
            <person name="Dolejs I."/>
            <person name="Forster J."/>
            <person name="Miks M.H."/>
        </authorList>
    </citation>
    <scope>NUCLEOTIDE SEQUENCE [LARGE SCALE GENOMIC DNA]</scope>
    <source>
        <strain evidence="14 15">ATCC 29644</strain>
    </source>
</reference>
<dbReference type="EC" id="5.4.2.6" evidence="8"/>
<dbReference type="PANTHER" id="PTHR46193">
    <property type="entry name" value="6-PHOSPHOGLUCONATE PHOSPHATASE"/>
    <property type="match status" value="1"/>
</dbReference>
<comment type="catalytic activity">
    <reaction evidence="7">
        <text>beta-D-glucose 1-phosphate = beta-D-glucose 6-phosphate</text>
        <dbReference type="Rhea" id="RHEA:20113"/>
        <dbReference type="ChEBI" id="CHEBI:57684"/>
        <dbReference type="ChEBI" id="CHEBI:58247"/>
        <dbReference type="EC" id="5.4.2.6"/>
    </reaction>
</comment>
<evidence type="ECO:0000256" key="10">
    <source>
        <dbReference type="PIRSR" id="PIRSR610972-1"/>
    </source>
</evidence>
<dbReference type="Gene3D" id="3.40.50.1000">
    <property type="entry name" value="HAD superfamily/HAD-like"/>
    <property type="match status" value="1"/>
</dbReference>
<dbReference type="Pfam" id="PF00702">
    <property type="entry name" value="Hydrolase"/>
    <property type="match status" value="1"/>
</dbReference>
<dbReference type="EMBL" id="PUFN01000024">
    <property type="protein sequence ID" value="TDG70679.1"/>
    <property type="molecule type" value="Genomic_DNA"/>
</dbReference>
<dbReference type="SUPFAM" id="SSF56784">
    <property type="entry name" value="HAD-like"/>
    <property type="match status" value="1"/>
</dbReference>
<feature type="binding site" evidence="11">
    <location>
        <begin position="13"/>
        <end position="15"/>
    </location>
    <ligand>
        <name>substrate</name>
    </ligand>
</feature>
<organism evidence="14 15">
    <name type="scientific">Companilactobacillus farciminis</name>
    <dbReference type="NCBI Taxonomy" id="1612"/>
    <lineage>
        <taxon>Bacteria</taxon>
        <taxon>Bacillati</taxon>
        <taxon>Bacillota</taxon>
        <taxon>Bacilli</taxon>
        <taxon>Lactobacillales</taxon>
        <taxon>Lactobacillaceae</taxon>
        <taxon>Companilactobacillus</taxon>
    </lineage>
</organism>
<dbReference type="AlphaFoldDB" id="A0A4R5NC53"/>
<feature type="binding site" evidence="12">
    <location>
        <position position="15"/>
    </location>
    <ligand>
        <name>Mg(2+)</name>
        <dbReference type="ChEBI" id="CHEBI:18420"/>
    </ligand>
</feature>
<dbReference type="GO" id="GO:0005975">
    <property type="term" value="P:carbohydrate metabolic process"/>
    <property type="evidence" value="ECO:0007669"/>
    <property type="project" value="InterPro"/>
</dbReference>
<dbReference type="GO" id="GO:0008801">
    <property type="term" value="F:beta-phosphoglucomutase activity"/>
    <property type="evidence" value="ECO:0007669"/>
    <property type="project" value="UniProtKB-EC"/>
</dbReference>
<dbReference type="InterPro" id="IPR010972">
    <property type="entry name" value="Beta-PGM"/>
</dbReference>
<evidence type="ECO:0000256" key="4">
    <source>
        <dbReference type="ARBA" id="ARBA00022842"/>
    </source>
</evidence>
<comment type="cofactor">
    <cofactor evidence="12">
        <name>Mg(2+)</name>
        <dbReference type="ChEBI" id="CHEBI:18420"/>
    </cofactor>
    <text evidence="12">Binds 2 magnesium ions per subunit.</text>
</comment>
<dbReference type="NCBIfam" id="TIGR02009">
    <property type="entry name" value="PGMB-YQAB-SF"/>
    <property type="match status" value="1"/>
</dbReference>
<evidence type="ECO:0000256" key="11">
    <source>
        <dbReference type="PIRSR" id="PIRSR610972-2"/>
    </source>
</evidence>
<evidence type="ECO:0000256" key="13">
    <source>
        <dbReference type="PIRSR" id="PIRSR610972-4"/>
    </source>
</evidence>
<evidence type="ECO:0000256" key="5">
    <source>
        <dbReference type="ARBA" id="ARBA00023235"/>
    </source>
</evidence>
<evidence type="ECO:0000256" key="2">
    <source>
        <dbReference type="ARBA" id="ARBA00022553"/>
    </source>
</evidence>
<accession>A0A4R5NC53</accession>
<dbReference type="InterPro" id="IPR023214">
    <property type="entry name" value="HAD_sf"/>
</dbReference>